<protein>
    <submittedName>
        <fullName evidence="2">Uncharacterized protein</fullName>
    </submittedName>
</protein>
<dbReference type="Proteomes" id="UP001479436">
    <property type="component" value="Unassembled WGS sequence"/>
</dbReference>
<feature type="transmembrane region" description="Helical" evidence="1">
    <location>
        <begin position="25"/>
        <end position="45"/>
    </location>
</feature>
<name>A0ABR2VJT8_9FUNG</name>
<keyword evidence="1" id="KW-0472">Membrane</keyword>
<comment type="caution">
    <text evidence="2">The sequence shown here is derived from an EMBL/GenBank/DDBJ whole genome shotgun (WGS) entry which is preliminary data.</text>
</comment>
<evidence type="ECO:0000256" key="1">
    <source>
        <dbReference type="SAM" id="Phobius"/>
    </source>
</evidence>
<accession>A0ABR2VJT8</accession>
<sequence length="250" mass="29393">MNFLHKFRGYFRLDDLKRTRYPRRVLYKLLSVPLLITLILTIYLFNRSKVDVEFERATRQCHAPYYDVLKEDGEEKVISRQNKILSERLQNCSFLEGRTPLIYSPERQDWTFPMDKESDMLLELIRCNVPFAFTRWGDGEHMLLQGKTIVDGSQAKALDNWQWTENRVGVLAQDLIESLGNTVGLYFHGFPCPLPWTKSLKNFMAWAKKTPTSRMSYSTVWIGGFGGESIREKRFGHPLHLDFARRLFSR</sequence>
<evidence type="ECO:0000313" key="3">
    <source>
        <dbReference type="Proteomes" id="UP001479436"/>
    </source>
</evidence>
<gene>
    <name evidence="2" type="ORF">K7432_017823</name>
</gene>
<keyword evidence="1" id="KW-1133">Transmembrane helix</keyword>
<reference evidence="2 3" key="1">
    <citation type="submission" date="2023-04" db="EMBL/GenBank/DDBJ databases">
        <title>Genome of Basidiobolus ranarum AG-B5.</title>
        <authorList>
            <person name="Stajich J.E."/>
            <person name="Carter-House D."/>
            <person name="Gryganskyi A."/>
        </authorList>
    </citation>
    <scope>NUCLEOTIDE SEQUENCE [LARGE SCALE GENOMIC DNA]</scope>
    <source>
        <strain evidence="2 3">AG-B5</strain>
    </source>
</reference>
<proteinExistence type="predicted"/>
<keyword evidence="1" id="KW-0812">Transmembrane</keyword>
<organism evidence="2 3">
    <name type="scientific">Basidiobolus ranarum</name>
    <dbReference type="NCBI Taxonomy" id="34480"/>
    <lineage>
        <taxon>Eukaryota</taxon>
        <taxon>Fungi</taxon>
        <taxon>Fungi incertae sedis</taxon>
        <taxon>Zoopagomycota</taxon>
        <taxon>Entomophthoromycotina</taxon>
        <taxon>Basidiobolomycetes</taxon>
        <taxon>Basidiobolales</taxon>
        <taxon>Basidiobolaceae</taxon>
        <taxon>Basidiobolus</taxon>
    </lineage>
</organism>
<dbReference type="EMBL" id="JASJQH010011323">
    <property type="protein sequence ID" value="KAK9667470.1"/>
    <property type="molecule type" value="Genomic_DNA"/>
</dbReference>
<evidence type="ECO:0000313" key="2">
    <source>
        <dbReference type="EMBL" id="KAK9667470.1"/>
    </source>
</evidence>
<keyword evidence="3" id="KW-1185">Reference proteome</keyword>